<dbReference type="AlphaFoldDB" id="A0A542EC05"/>
<comment type="caution">
    <text evidence="2">The sequence shown here is derived from an EMBL/GenBank/DDBJ whole genome shotgun (WGS) entry which is preliminary data.</text>
</comment>
<organism evidence="2 3">
    <name type="scientific">Yimella lutea</name>
    <dbReference type="NCBI Taxonomy" id="587872"/>
    <lineage>
        <taxon>Bacteria</taxon>
        <taxon>Bacillati</taxon>
        <taxon>Actinomycetota</taxon>
        <taxon>Actinomycetes</taxon>
        <taxon>Micrococcales</taxon>
        <taxon>Dermacoccaceae</taxon>
        <taxon>Yimella</taxon>
    </lineage>
</organism>
<accession>A0A542EC05</accession>
<reference evidence="2 3" key="1">
    <citation type="submission" date="2019-06" db="EMBL/GenBank/DDBJ databases">
        <title>Sequencing the genomes of 1000 actinobacteria strains.</title>
        <authorList>
            <person name="Klenk H.-P."/>
        </authorList>
    </citation>
    <scope>NUCLEOTIDE SEQUENCE [LARGE SCALE GENOMIC DNA]</scope>
    <source>
        <strain evidence="2 3">DSM 19828</strain>
    </source>
</reference>
<proteinExistence type="predicted"/>
<name>A0A542EC05_9MICO</name>
<dbReference type="EMBL" id="VFMO01000001">
    <property type="protein sequence ID" value="TQJ12872.1"/>
    <property type="molecule type" value="Genomic_DNA"/>
</dbReference>
<feature type="region of interest" description="Disordered" evidence="1">
    <location>
        <begin position="1"/>
        <end position="20"/>
    </location>
</feature>
<evidence type="ECO:0000313" key="3">
    <source>
        <dbReference type="Proteomes" id="UP000320806"/>
    </source>
</evidence>
<evidence type="ECO:0000256" key="1">
    <source>
        <dbReference type="SAM" id="MobiDB-lite"/>
    </source>
</evidence>
<dbReference type="Proteomes" id="UP000320806">
    <property type="component" value="Unassembled WGS sequence"/>
</dbReference>
<protein>
    <submittedName>
        <fullName evidence="2">Uncharacterized protein</fullName>
    </submittedName>
</protein>
<keyword evidence="3" id="KW-1185">Reference proteome</keyword>
<evidence type="ECO:0000313" key="2">
    <source>
        <dbReference type="EMBL" id="TQJ12872.1"/>
    </source>
</evidence>
<sequence length="41" mass="4560">MHGKDFGDHHGGQPQNQYPMGLKRATNCVRALWSGVMAHIL</sequence>
<dbReference type="RefSeq" id="WP_281279511.1">
    <property type="nucleotide sequence ID" value="NZ_BAABCI010000004.1"/>
</dbReference>
<gene>
    <name evidence="2" type="ORF">FB459_0246</name>
</gene>
<feature type="compositionally biased region" description="Basic and acidic residues" evidence="1">
    <location>
        <begin position="1"/>
        <end position="11"/>
    </location>
</feature>